<dbReference type="PROSITE" id="PS01124">
    <property type="entry name" value="HTH_ARAC_FAMILY_2"/>
    <property type="match status" value="1"/>
</dbReference>
<dbReference type="PANTHER" id="PTHR46796:SF13">
    <property type="entry name" value="HTH-TYPE TRANSCRIPTIONAL ACTIVATOR RHAS"/>
    <property type="match status" value="1"/>
</dbReference>
<dbReference type="PROSITE" id="PS00041">
    <property type="entry name" value="HTH_ARAC_FAMILY_1"/>
    <property type="match status" value="1"/>
</dbReference>
<keyword evidence="2" id="KW-0805">Transcription regulation</keyword>
<keyword evidence="3 8" id="KW-0238">DNA-binding</keyword>
<dbReference type="SMART" id="SM00342">
    <property type="entry name" value="HTH_ARAC"/>
    <property type="match status" value="1"/>
</dbReference>
<keyword evidence="1" id="KW-0963">Cytoplasm</keyword>
<dbReference type="Gene3D" id="1.10.10.60">
    <property type="entry name" value="Homeodomain-like"/>
    <property type="match status" value="1"/>
</dbReference>
<dbReference type="InterPro" id="IPR020449">
    <property type="entry name" value="Tscrpt_reg_AraC-type_HTH"/>
</dbReference>
<dbReference type="AlphaFoldDB" id="A0A3D9V3Q5"/>
<reference evidence="8 9" key="1">
    <citation type="submission" date="2018-08" db="EMBL/GenBank/DDBJ databases">
        <title>Sequencing the genomes of 1000 actinobacteria strains.</title>
        <authorList>
            <person name="Klenk H.-P."/>
        </authorList>
    </citation>
    <scope>NUCLEOTIDE SEQUENCE [LARGE SCALE GENOMIC DNA]</scope>
    <source>
        <strain evidence="8 9">DSM 22891</strain>
    </source>
</reference>
<dbReference type="InterPro" id="IPR018062">
    <property type="entry name" value="HTH_AraC-typ_CS"/>
</dbReference>
<dbReference type="InterPro" id="IPR009057">
    <property type="entry name" value="Homeodomain-like_sf"/>
</dbReference>
<protein>
    <submittedName>
        <fullName evidence="8">AraC-like DNA-binding protein</fullName>
    </submittedName>
</protein>
<dbReference type="GO" id="GO:0043565">
    <property type="term" value="F:sequence-specific DNA binding"/>
    <property type="evidence" value="ECO:0007669"/>
    <property type="project" value="InterPro"/>
</dbReference>
<evidence type="ECO:0000256" key="5">
    <source>
        <dbReference type="ARBA" id="ARBA00023163"/>
    </source>
</evidence>
<dbReference type="InterPro" id="IPR014710">
    <property type="entry name" value="RmlC-like_jellyroll"/>
</dbReference>
<dbReference type="OrthoDB" id="2060755at2"/>
<sequence length="357" mass="38934">MTASPSRGVFPGHQAREHTSLARGGRAIERLNAVRVAVEVGGHQAEFLSWGFYEPSPWRNYLHTHSFYEICYAYAGRGVFRTGAREYPVEAGAVFVARPGDVHEIVSSDDDPLGIHFWSYTLIPVRAAARSGSSDHDHGRALLAAFAEPAAPVLSRRSGQVPAILELLCAEAANPGPGVGDVVRNLAGLLVVETARAVVDDQNLTPEPAPEAPTRDEQMVRTMVRYLRDNYDRPVRVRDVAAQVHVSERHASRLFRVFTGTTIHAFLVRLRLEIAAQRLLARAAKAGPVSIAEVARSCGYPDVRHFTTVFRRHWGVTPGAFRSGDGTAHLPTDGPTDGPTEKHRPRAQVLSSSVLAP</sequence>
<evidence type="ECO:0000256" key="2">
    <source>
        <dbReference type="ARBA" id="ARBA00023015"/>
    </source>
</evidence>
<dbReference type="PRINTS" id="PR00032">
    <property type="entry name" value="HTHARAC"/>
</dbReference>
<evidence type="ECO:0000256" key="4">
    <source>
        <dbReference type="ARBA" id="ARBA00023159"/>
    </source>
</evidence>
<dbReference type="Gene3D" id="2.60.120.10">
    <property type="entry name" value="Jelly Rolls"/>
    <property type="match status" value="1"/>
</dbReference>
<comment type="caution">
    <text evidence="8">The sequence shown here is derived from an EMBL/GenBank/DDBJ whole genome shotgun (WGS) entry which is preliminary data.</text>
</comment>
<evidence type="ECO:0000313" key="9">
    <source>
        <dbReference type="Proteomes" id="UP000256485"/>
    </source>
</evidence>
<feature type="domain" description="HTH araC/xylS-type" evidence="7">
    <location>
        <begin position="221"/>
        <end position="324"/>
    </location>
</feature>
<dbReference type="Proteomes" id="UP000256485">
    <property type="component" value="Unassembled WGS sequence"/>
</dbReference>
<dbReference type="GO" id="GO:0003700">
    <property type="term" value="F:DNA-binding transcription factor activity"/>
    <property type="evidence" value="ECO:0007669"/>
    <property type="project" value="InterPro"/>
</dbReference>
<evidence type="ECO:0000256" key="6">
    <source>
        <dbReference type="SAM" id="MobiDB-lite"/>
    </source>
</evidence>
<dbReference type="RefSeq" id="WP_115850079.1">
    <property type="nucleotide sequence ID" value="NZ_QTUC01000001.1"/>
</dbReference>
<dbReference type="InterPro" id="IPR018060">
    <property type="entry name" value="HTH_AraC"/>
</dbReference>
<dbReference type="Pfam" id="PF12833">
    <property type="entry name" value="HTH_18"/>
    <property type="match status" value="1"/>
</dbReference>
<name>A0A3D9V3Q5_THECX</name>
<dbReference type="SUPFAM" id="SSF46689">
    <property type="entry name" value="Homeodomain-like"/>
    <property type="match status" value="2"/>
</dbReference>
<dbReference type="InterPro" id="IPR050204">
    <property type="entry name" value="AraC_XylS_family_regulators"/>
</dbReference>
<gene>
    <name evidence="8" type="ORF">DFJ64_1850</name>
</gene>
<feature type="region of interest" description="Disordered" evidence="6">
    <location>
        <begin position="321"/>
        <end position="357"/>
    </location>
</feature>
<keyword evidence="5" id="KW-0804">Transcription</keyword>
<keyword evidence="4" id="KW-0010">Activator</keyword>
<evidence type="ECO:0000256" key="3">
    <source>
        <dbReference type="ARBA" id="ARBA00023125"/>
    </source>
</evidence>
<dbReference type="InterPro" id="IPR003313">
    <property type="entry name" value="AraC-bd"/>
</dbReference>
<dbReference type="SUPFAM" id="SSF51215">
    <property type="entry name" value="Regulatory protein AraC"/>
    <property type="match status" value="1"/>
</dbReference>
<evidence type="ECO:0000259" key="7">
    <source>
        <dbReference type="PROSITE" id="PS01124"/>
    </source>
</evidence>
<dbReference type="EMBL" id="QTUC01000001">
    <property type="protein sequence ID" value="REF36442.1"/>
    <property type="molecule type" value="Genomic_DNA"/>
</dbReference>
<accession>A0A3D9V3Q5</accession>
<evidence type="ECO:0000256" key="1">
    <source>
        <dbReference type="ARBA" id="ARBA00022490"/>
    </source>
</evidence>
<dbReference type="Pfam" id="PF02311">
    <property type="entry name" value="AraC_binding"/>
    <property type="match status" value="1"/>
</dbReference>
<keyword evidence="9" id="KW-1185">Reference proteome</keyword>
<dbReference type="PANTHER" id="PTHR46796">
    <property type="entry name" value="HTH-TYPE TRANSCRIPTIONAL ACTIVATOR RHAS-RELATED"/>
    <property type="match status" value="1"/>
</dbReference>
<evidence type="ECO:0000313" key="8">
    <source>
        <dbReference type="EMBL" id="REF36442.1"/>
    </source>
</evidence>
<dbReference type="InterPro" id="IPR037923">
    <property type="entry name" value="HTH-like"/>
</dbReference>
<proteinExistence type="predicted"/>
<organism evidence="8 9">
    <name type="scientific">Thermasporomyces composti</name>
    <dbReference type="NCBI Taxonomy" id="696763"/>
    <lineage>
        <taxon>Bacteria</taxon>
        <taxon>Bacillati</taxon>
        <taxon>Actinomycetota</taxon>
        <taxon>Actinomycetes</taxon>
        <taxon>Propionibacteriales</taxon>
        <taxon>Nocardioidaceae</taxon>
        <taxon>Thermasporomyces</taxon>
    </lineage>
</organism>